<dbReference type="EMBL" id="BOMP01000192">
    <property type="protein sequence ID" value="GIE46198.1"/>
    <property type="molecule type" value="Genomic_DNA"/>
</dbReference>
<dbReference type="Proteomes" id="UP000590511">
    <property type="component" value="Unassembled WGS sequence"/>
</dbReference>
<feature type="region of interest" description="Disordered" evidence="4">
    <location>
        <begin position="223"/>
        <end position="260"/>
    </location>
</feature>
<evidence type="ECO:0000256" key="1">
    <source>
        <dbReference type="ARBA" id="ARBA00022612"/>
    </source>
</evidence>
<evidence type="ECO:0000313" key="8">
    <source>
        <dbReference type="Proteomes" id="UP000590511"/>
    </source>
</evidence>
<dbReference type="EMBL" id="JACHNC010000002">
    <property type="protein sequence ID" value="MBB4755306.1"/>
    <property type="molecule type" value="Genomic_DNA"/>
</dbReference>
<feature type="compositionally biased region" description="Basic and acidic residues" evidence="4">
    <location>
        <begin position="247"/>
        <end position="257"/>
    </location>
</feature>
<dbReference type="Proteomes" id="UP000631312">
    <property type="component" value="Unassembled WGS sequence"/>
</dbReference>
<feature type="domain" description="Prohead serine protease" evidence="5">
    <location>
        <begin position="44"/>
        <end position="191"/>
    </location>
</feature>
<organism evidence="7 8">
    <name type="scientific">Actinoplanes lobatus</name>
    <dbReference type="NCBI Taxonomy" id="113568"/>
    <lineage>
        <taxon>Bacteria</taxon>
        <taxon>Bacillati</taxon>
        <taxon>Actinomycetota</taxon>
        <taxon>Actinomycetes</taxon>
        <taxon>Micromonosporales</taxon>
        <taxon>Micromonosporaceae</taxon>
        <taxon>Actinoplanes</taxon>
    </lineage>
</organism>
<evidence type="ECO:0000256" key="2">
    <source>
        <dbReference type="ARBA" id="ARBA00022670"/>
    </source>
</evidence>
<reference evidence="6 9" key="2">
    <citation type="submission" date="2021-01" db="EMBL/GenBank/DDBJ databases">
        <title>Whole genome shotgun sequence of Actinoplanes lobatus NBRC 12513.</title>
        <authorList>
            <person name="Komaki H."/>
            <person name="Tamura T."/>
        </authorList>
    </citation>
    <scope>NUCLEOTIDE SEQUENCE [LARGE SCALE GENOMIC DNA]</scope>
    <source>
        <strain evidence="6 9">NBRC 12513</strain>
    </source>
</reference>
<sequence>MDTLTLPDLDVVRTTLIACELRADDEAASDDLGVMDVRFSPFNSWYRISSYWEGDFLERSAPGAFKRTIKAHNSAAAEDAHNIKTLFNHGMDFHIGDKILGRIEKVREDSDSPVSTVRLFDTSYNRDLLPGLRAGVYGSSFMFRVVKDEWNNEPGASDHNPDGLPERTLKEVRVFEAGPVTWPANPAASSGMRCMSGTDTYYEHLARLDPHRVDGMRARLTALRSSRPDDVTRPADGPANAPTSDPASRHSDGNRRGERARRIREARLAALQS</sequence>
<comment type="caution">
    <text evidence="7">The sequence shown here is derived from an EMBL/GenBank/DDBJ whole genome shotgun (WGS) entry which is preliminary data.</text>
</comment>
<evidence type="ECO:0000256" key="4">
    <source>
        <dbReference type="SAM" id="MobiDB-lite"/>
    </source>
</evidence>
<dbReference type="GO" id="GO:0006508">
    <property type="term" value="P:proteolysis"/>
    <property type="evidence" value="ECO:0007669"/>
    <property type="project" value="UniProtKB-KW"/>
</dbReference>
<accession>A0A7W7HRD0</accession>
<keyword evidence="3" id="KW-0378">Hydrolase</keyword>
<evidence type="ECO:0000256" key="3">
    <source>
        <dbReference type="ARBA" id="ARBA00022801"/>
    </source>
</evidence>
<dbReference type="RefSeq" id="WP_188127612.1">
    <property type="nucleotide sequence ID" value="NZ_BOMP01000192.1"/>
</dbReference>
<evidence type="ECO:0000259" key="5">
    <source>
        <dbReference type="Pfam" id="PF04586"/>
    </source>
</evidence>
<keyword evidence="2 7" id="KW-0645">Protease</keyword>
<keyword evidence="1" id="KW-1188">Viral release from host cell</keyword>
<reference evidence="7 8" key="1">
    <citation type="submission" date="2020-08" db="EMBL/GenBank/DDBJ databases">
        <title>Sequencing the genomes of 1000 actinobacteria strains.</title>
        <authorList>
            <person name="Klenk H.-P."/>
        </authorList>
    </citation>
    <scope>NUCLEOTIDE SEQUENCE [LARGE SCALE GENOMIC DNA]</scope>
    <source>
        <strain evidence="7 8">DSM 43150</strain>
    </source>
</reference>
<dbReference type="GO" id="GO:0008233">
    <property type="term" value="F:peptidase activity"/>
    <property type="evidence" value="ECO:0007669"/>
    <property type="project" value="UniProtKB-KW"/>
</dbReference>
<evidence type="ECO:0000313" key="9">
    <source>
        <dbReference type="Proteomes" id="UP000631312"/>
    </source>
</evidence>
<evidence type="ECO:0000313" key="6">
    <source>
        <dbReference type="EMBL" id="GIE46198.1"/>
    </source>
</evidence>
<gene>
    <name evidence="6" type="ORF">Alo02nite_90960</name>
    <name evidence="7" type="ORF">BJ964_009577</name>
</gene>
<proteinExistence type="predicted"/>
<name>A0A7W7HRD0_9ACTN</name>
<dbReference type="AlphaFoldDB" id="A0A7W7HRD0"/>
<keyword evidence="9" id="KW-1185">Reference proteome</keyword>
<dbReference type="Pfam" id="PF04586">
    <property type="entry name" value="Peptidase_S78"/>
    <property type="match status" value="1"/>
</dbReference>
<dbReference type="InterPro" id="IPR054613">
    <property type="entry name" value="Peptidase_S78_dom"/>
</dbReference>
<protein>
    <submittedName>
        <fullName evidence="7">HK97 family phage prohead protease</fullName>
    </submittedName>
</protein>
<evidence type="ECO:0000313" key="7">
    <source>
        <dbReference type="EMBL" id="MBB4755306.1"/>
    </source>
</evidence>